<gene>
    <name evidence="3" type="primary">relJ</name>
    <name evidence="3" type="ORF">SMSP2_00208</name>
</gene>
<name>A0A1Q2MB23_9BACT</name>
<dbReference type="RefSeq" id="WP_146682178.1">
    <property type="nucleotide sequence ID" value="NZ_CP019646.1"/>
</dbReference>
<comment type="function">
    <text evidence="2">Antitoxin component of a type II toxin-antitoxin (TA) system.</text>
</comment>
<dbReference type="AlphaFoldDB" id="A0A1Q2MB23"/>
<keyword evidence="4" id="KW-1185">Reference proteome</keyword>
<dbReference type="NCBIfam" id="TIGR01552">
    <property type="entry name" value="phd_fam"/>
    <property type="match status" value="1"/>
</dbReference>
<organism evidence="3 4">
    <name type="scientific">Limihaloglobus sulfuriphilus</name>
    <dbReference type="NCBI Taxonomy" id="1851148"/>
    <lineage>
        <taxon>Bacteria</taxon>
        <taxon>Pseudomonadati</taxon>
        <taxon>Planctomycetota</taxon>
        <taxon>Phycisphaerae</taxon>
        <taxon>Sedimentisphaerales</taxon>
        <taxon>Sedimentisphaeraceae</taxon>
        <taxon>Limihaloglobus</taxon>
    </lineage>
</organism>
<dbReference type="OrthoDB" id="9802003at2"/>
<dbReference type="Proteomes" id="UP000188181">
    <property type="component" value="Chromosome"/>
</dbReference>
<protein>
    <recommendedName>
        <fullName evidence="2">Antitoxin</fullName>
    </recommendedName>
</protein>
<sequence length="80" mass="8947">MTSITVTNARKELYNLLDQLQQSHEPVHITSKRGGGVLISEQDWSAIQETLYLQSIPGMTESIIEGMNTPIEECSEDPGW</sequence>
<dbReference type="Pfam" id="PF02604">
    <property type="entry name" value="PhdYeFM_antitox"/>
    <property type="match status" value="1"/>
</dbReference>
<comment type="similarity">
    <text evidence="1 2">Belongs to the phD/YefM antitoxin family.</text>
</comment>
<accession>A0A1Q2MB23</accession>
<dbReference type="Gene3D" id="3.40.1620.10">
    <property type="entry name" value="YefM-like domain"/>
    <property type="match status" value="1"/>
</dbReference>
<dbReference type="STRING" id="1851148.SMSP2_00208"/>
<evidence type="ECO:0000313" key="4">
    <source>
        <dbReference type="Proteomes" id="UP000188181"/>
    </source>
</evidence>
<dbReference type="SUPFAM" id="SSF143120">
    <property type="entry name" value="YefM-like"/>
    <property type="match status" value="1"/>
</dbReference>
<dbReference type="EMBL" id="CP019646">
    <property type="protein sequence ID" value="AQQ69874.1"/>
    <property type="molecule type" value="Genomic_DNA"/>
</dbReference>
<proteinExistence type="inferred from homology"/>
<evidence type="ECO:0000256" key="1">
    <source>
        <dbReference type="ARBA" id="ARBA00009981"/>
    </source>
</evidence>
<dbReference type="InterPro" id="IPR036165">
    <property type="entry name" value="YefM-like_sf"/>
</dbReference>
<dbReference type="KEGG" id="pbas:SMSP2_00208"/>
<evidence type="ECO:0000256" key="2">
    <source>
        <dbReference type="RuleBase" id="RU362080"/>
    </source>
</evidence>
<dbReference type="InterPro" id="IPR006442">
    <property type="entry name" value="Antitoxin_Phd/YefM"/>
</dbReference>
<reference evidence="4" key="1">
    <citation type="submission" date="2017-02" db="EMBL/GenBank/DDBJ databases">
        <title>Comparative genomics and description of representatives of a novel lineage of planctomycetes thriving in anoxic sediments.</title>
        <authorList>
            <person name="Spring S."/>
            <person name="Bunk B."/>
            <person name="Sproer C."/>
        </authorList>
    </citation>
    <scope>NUCLEOTIDE SEQUENCE [LARGE SCALE GENOMIC DNA]</scope>
    <source>
        <strain evidence="4">SM-Chi-D1</strain>
    </source>
</reference>
<evidence type="ECO:0000313" key="3">
    <source>
        <dbReference type="EMBL" id="AQQ69874.1"/>
    </source>
</evidence>